<dbReference type="InterPro" id="IPR036754">
    <property type="entry name" value="YbaK/aa-tRNA-synt-asso_dom_sf"/>
</dbReference>
<dbReference type="PANTHER" id="PTHR31423">
    <property type="entry name" value="YBAK DOMAIN-CONTAINING PROTEIN"/>
    <property type="match status" value="1"/>
</dbReference>
<feature type="domain" description="YbaK/aminoacyl-tRNA synthetase-associated" evidence="3">
    <location>
        <begin position="43"/>
        <end position="148"/>
    </location>
</feature>
<name>A0ABT0ZNT5_9LACO</name>
<evidence type="ECO:0000256" key="2">
    <source>
        <dbReference type="ARBA" id="ARBA00022917"/>
    </source>
</evidence>
<dbReference type="RefSeq" id="WP_252442097.1">
    <property type="nucleotide sequence ID" value="NZ_JAMWYK010000001.1"/>
</dbReference>
<dbReference type="Proteomes" id="UP001523234">
    <property type="component" value="Unassembled WGS sequence"/>
</dbReference>
<keyword evidence="2" id="KW-0648">Protein biosynthesis</keyword>
<evidence type="ECO:0000256" key="1">
    <source>
        <dbReference type="ARBA" id="ARBA00010201"/>
    </source>
</evidence>
<organism evidence="4 5">
    <name type="scientific">Fructobacillus apis</name>
    <dbReference type="NCBI Taxonomy" id="2935017"/>
    <lineage>
        <taxon>Bacteria</taxon>
        <taxon>Bacillati</taxon>
        <taxon>Bacillota</taxon>
        <taxon>Bacilli</taxon>
        <taxon>Lactobacillales</taxon>
        <taxon>Lactobacillaceae</taxon>
        <taxon>Fructobacillus</taxon>
    </lineage>
</organism>
<dbReference type="InterPro" id="IPR007214">
    <property type="entry name" value="YbaK/aa-tRNA-synth-assoc-dom"/>
</dbReference>
<evidence type="ECO:0000313" key="4">
    <source>
        <dbReference type="EMBL" id="MCO0831644.1"/>
    </source>
</evidence>
<keyword evidence="5" id="KW-1185">Reference proteome</keyword>
<dbReference type="EMBL" id="JAMWYK010000001">
    <property type="protein sequence ID" value="MCO0831644.1"/>
    <property type="molecule type" value="Genomic_DNA"/>
</dbReference>
<comment type="similarity">
    <text evidence="1">Belongs to the PRORSD1 family.</text>
</comment>
<dbReference type="Pfam" id="PF04073">
    <property type="entry name" value="tRNA_edit"/>
    <property type="match status" value="1"/>
</dbReference>
<dbReference type="PANTHER" id="PTHR31423:SF3">
    <property type="entry name" value="PROLYL-TRNA SYNTHETASE ASSOCIATED DOMAIN-CONTAINING PROTEIN 1-RELATED"/>
    <property type="match status" value="1"/>
</dbReference>
<accession>A0ABT0ZNT5</accession>
<evidence type="ECO:0000259" key="3">
    <source>
        <dbReference type="Pfam" id="PF04073"/>
    </source>
</evidence>
<sequence>MTKATEQAALDLLVKAQADYQYVEHPPLHHLDDDSAPAGMPKMKNLLLKTKKEQQFYLYMTKQDKVDFKHLAEQLNTSKSQLRFASPEDLFELLGLTPGTVNPLALALDTENQIQFLVDQEIIDDGIMSCHPNQNEASVIISWEQFNKVLSFISHPAQVISE</sequence>
<dbReference type="InterPro" id="IPR040285">
    <property type="entry name" value="ProX/PRXD1"/>
</dbReference>
<gene>
    <name evidence="4" type="ORF">NFX39_00860</name>
</gene>
<reference evidence="4 5" key="1">
    <citation type="submission" date="2022-06" db="EMBL/GenBank/DDBJ databases">
        <title>Fructobacillus taiwanensis sp. nov., isolated from the honeybee.</title>
        <authorList>
            <person name="Chen Y.-S."/>
            <person name="Wang L.-T."/>
            <person name="Lee Y.-S."/>
            <person name="Chang Y.-C."/>
            <person name="Wu H.-C."/>
            <person name="Liao C.-Y."/>
            <person name="Chen W.-H."/>
            <person name="Deng J.-N."/>
            <person name="Wang Y.-H."/>
        </authorList>
    </citation>
    <scope>NUCLEOTIDE SEQUENCE [LARGE SCALE GENOMIC DNA]</scope>
    <source>
        <strain evidence="4 5">W13</strain>
    </source>
</reference>
<dbReference type="Gene3D" id="3.90.960.10">
    <property type="entry name" value="YbaK/aminoacyl-tRNA synthetase-associated domain"/>
    <property type="match status" value="1"/>
</dbReference>
<proteinExistence type="inferred from homology"/>
<protein>
    <submittedName>
        <fullName evidence="4">Prolyl-tRNA editing protein</fullName>
    </submittedName>
</protein>
<dbReference type="SUPFAM" id="SSF55826">
    <property type="entry name" value="YbaK/ProRS associated domain"/>
    <property type="match status" value="1"/>
</dbReference>
<comment type="caution">
    <text evidence="4">The sequence shown here is derived from an EMBL/GenBank/DDBJ whole genome shotgun (WGS) entry which is preliminary data.</text>
</comment>
<evidence type="ECO:0000313" key="5">
    <source>
        <dbReference type="Proteomes" id="UP001523234"/>
    </source>
</evidence>